<evidence type="ECO:0000256" key="6">
    <source>
        <dbReference type="ARBA" id="ARBA00023136"/>
    </source>
</evidence>
<feature type="transmembrane region" description="Helical" evidence="8">
    <location>
        <begin position="80"/>
        <end position="98"/>
    </location>
</feature>
<dbReference type="Pfam" id="PF00083">
    <property type="entry name" value="Sugar_tr"/>
    <property type="match status" value="1"/>
</dbReference>
<dbReference type="PROSITE" id="PS00216">
    <property type="entry name" value="SUGAR_TRANSPORT_1"/>
    <property type="match status" value="1"/>
</dbReference>
<dbReference type="Gene3D" id="1.20.1250.20">
    <property type="entry name" value="MFS general substrate transporter like domains"/>
    <property type="match status" value="1"/>
</dbReference>
<keyword evidence="5 8" id="KW-1133">Transmembrane helix</keyword>
<proteinExistence type="inferred from homology"/>
<feature type="transmembrane region" description="Helical" evidence="8">
    <location>
        <begin position="334"/>
        <end position="356"/>
    </location>
</feature>
<reference evidence="10" key="1">
    <citation type="journal article" date="2021" name="Nat. Commun.">
        <title>Genetic determinants of endophytism in the Arabidopsis root mycobiome.</title>
        <authorList>
            <person name="Mesny F."/>
            <person name="Miyauchi S."/>
            <person name="Thiergart T."/>
            <person name="Pickel B."/>
            <person name="Atanasova L."/>
            <person name="Karlsson M."/>
            <person name="Huettel B."/>
            <person name="Barry K.W."/>
            <person name="Haridas S."/>
            <person name="Chen C."/>
            <person name="Bauer D."/>
            <person name="Andreopoulos W."/>
            <person name="Pangilinan J."/>
            <person name="LaButti K."/>
            <person name="Riley R."/>
            <person name="Lipzen A."/>
            <person name="Clum A."/>
            <person name="Drula E."/>
            <person name="Henrissat B."/>
            <person name="Kohler A."/>
            <person name="Grigoriev I.V."/>
            <person name="Martin F.M."/>
            <person name="Hacquard S."/>
        </authorList>
    </citation>
    <scope>NUCLEOTIDE SEQUENCE</scope>
    <source>
        <strain evidence="10">MPI-SDFR-AT-0117</strain>
    </source>
</reference>
<dbReference type="PANTHER" id="PTHR48022">
    <property type="entry name" value="PLASTIDIC GLUCOSE TRANSPORTER 4"/>
    <property type="match status" value="1"/>
</dbReference>
<keyword evidence="11" id="KW-1185">Reference proteome</keyword>
<keyword evidence="6 8" id="KW-0472">Membrane</keyword>
<dbReference type="PROSITE" id="PS50850">
    <property type="entry name" value="MFS"/>
    <property type="match status" value="1"/>
</dbReference>
<protein>
    <submittedName>
        <fullName evidence="10">General substrate transporter</fullName>
    </submittedName>
</protein>
<comment type="similarity">
    <text evidence="2">Belongs to the major facilitator superfamily. Sugar transporter (TC 2.A.1.1) family.</text>
</comment>
<comment type="caution">
    <text evidence="10">The sequence shown here is derived from an EMBL/GenBank/DDBJ whole genome shotgun (WGS) entry which is preliminary data.</text>
</comment>
<dbReference type="PRINTS" id="PR00171">
    <property type="entry name" value="SUGRTRNSPORT"/>
</dbReference>
<feature type="transmembrane region" description="Helical" evidence="8">
    <location>
        <begin position="133"/>
        <end position="154"/>
    </location>
</feature>
<comment type="subcellular location">
    <subcellularLocation>
        <location evidence="1">Membrane</location>
        <topology evidence="1">Multi-pass membrane protein</topology>
    </subcellularLocation>
</comment>
<feature type="transmembrane region" description="Helical" evidence="8">
    <location>
        <begin position="433"/>
        <end position="450"/>
    </location>
</feature>
<evidence type="ECO:0000256" key="7">
    <source>
        <dbReference type="SAM" id="MobiDB-lite"/>
    </source>
</evidence>
<keyword evidence="3" id="KW-0813">Transport</keyword>
<keyword evidence="4 8" id="KW-0812">Transmembrane</keyword>
<dbReference type="AlphaFoldDB" id="A0A9P8V6R3"/>
<accession>A0A9P8V6R3</accession>
<dbReference type="InterPro" id="IPR005829">
    <property type="entry name" value="Sugar_transporter_CS"/>
</dbReference>
<dbReference type="GO" id="GO:0016020">
    <property type="term" value="C:membrane"/>
    <property type="evidence" value="ECO:0007669"/>
    <property type="project" value="UniProtKB-SubCell"/>
</dbReference>
<evidence type="ECO:0000259" key="9">
    <source>
        <dbReference type="PROSITE" id="PS50850"/>
    </source>
</evidence>
<dbReference type="OrthoDB" id="5296287at2759"/>
<evidence type="ECO:0000256" key="3">
    <source>
        <dbReference type="ARBA" id="ARBA00022448"/>
    </source>
</evidence>
<sequence length="555" mass="60803">MAARSIFGNSTLAKYIHSIREAPKELIFNKNLLLTTTGYALSGLCITWDQGSSSVVPSLPGFANAFNIQSATNPKDVTNFISFVYITAGIGSMLSFFINDRIGRLWSLRLYFVIWMVGQLVATFANGNLGALYTARFVSGLGLGPLTVTGPMSIVEIAPTEIRGLLTVWFSVVMLASLTVSTLTVYACFLHVAPSHLQYQIVFFAPVIFCVFVLIGSFFWMHESPRWLMLAGRKEEAIECLVSLRGLPADHPRVASEINDICLQIEDEHAKYGKDGGFKAVCKETFLVPANLRRVQQACISYALAQLSGANSVTSYLVPILSLIGVGGDRSHSLFLSSMYSMAKFFYTLIASFFFIDALGRRGSLFTGITIQLLSDVYIGVYIYFNKYGSVTPGASQGAIGAIFIHGFGYAVGLLVLPYVFGAELWPNSIRSFGSALSQAFHWLFYFGLNRATPLILESMDSWGAFIFFAAWCAVALLYVFLSVPETAGLAVEHIDALFEGPWWQAHSRAKKVRATIEAATTIEAIESHGSERDSTSSDPVKNAAMNKDTAKDYC</sequence>
<dbReference type="InterPro" id="IPR003663">
    <property type="entry name" value="Sugar/inositol_transpt"/>
</dbReference>
<feature type="domain" description="Major facilitator superfamily (MFS) profile" evidence="9">
    <location>
        <begin position="31"/>
        <end position="488"/>
    </location>
</feature>
<evidence type="ECO:0000256" key="2">
    <source>
        <dbReference type="ARBA" id="ARBA00010992"/>
    </source>
</evidence>
<feature type="transmembrane region" description="Helical" evidence="8">
    <location>
        <begin position="397"/>
        <end position="421"/>
    </location>
</feature>
<feature type="transmembrane region" description="Helical" evidence="8">
    <location>
        <begin position="462"/>
        <end position="482"/>
    </location>
</feature>
<evidence type="ECO:0000256" key="5">
    <source>
        <dbReference type="ARBA" id="ARBA00022989"/>
    </source>
</evidence>
<organism evidence="10 11">
    <name type="scientific">Plectosphaerella plurivora</name>
    <dbReference type="NCBI Taxonomy" id="936078"/>
    <lineage>
        <taxon>Eukaryota</taxon>
        <taxon>Fungi</taxon>
        <taxon>Dikarya</taxon>
        <taxon>Ascomycota</taxon>
        <taxon>Pezizomycotina</taxon>
        <taxon>Sordariomycetes</taxon>
        <taxon>Hypocreomycetidae</taxon>
        <taxon>Glomerellales</taxon>
        <taxon>Plectosphaerellaceae</taxon>
        <taxon>Plectosphaerella</taxon>
    </lineage>
</organism>
<evidence type="ECO:0000256" key="1">
    <source>
        <dbReference type="ARBA" id="ARBA00004141"/>
    </source>
</evidence>
<feature type="transmembrane region" description="Helical" evidence="8">
    <location>
        <begin position="199"/>
        <end position="220"/>
    </location>
</feature>
<feature type="region of interest" description="Disordered" evidence="7">
    <location>
        <begin position="528"/>
        <end position="555"/>
    </location>
</feature>
<dbReference type="InterPro" id="IPR036259">
    <property type="entry name" value="MFS_trans_sf"/>
</dbReference>
<evidence type="ECO:0000313" key="10">
    <source>
        <dbReference type="EMBL" id="KAH6677800.1"/>
    </source>
</evidence>
<gene>
    <name evidence="10" type="ORF">F5X68DRAFT_173534</name>
</gene>
<evidence type="ECO:0000256" key="8">
    <source>
        <dbReference type="SAM" id="Phobius"/>
    </source>
</evidence>
<dbReference type="InterPro" id="IPR050360">
    <property type="entry name" value="MFS_Sugar_Transporters"/>
</dbReference>
<feature type="transmembrane region" description="Helical" evidence="8">
    <location>
        <begin position="302"/>
        <end position="328"/>
    </location>
</feature>
<evidence type="ECO:0000313" key="11">
    <source>
        <dbReference type="Proteomes" id="UP000770015"/>
    </source>
</evidence>
<dbReference type="SUPFAM" id="SSF103473">
    <property type="entry name" value="MFS general substrate transporter"/>
    <property type="match status" value="1"/>
</dbReference>
<dbReference type="PANTHER" id="PTHR48022:SF59">
    <property type="entry name" value="MAJOR FACILITATOR SUPERFAMILY (MFS) PROFILE DOMAIN-CONTAINING PROTEIN"/>
    <property type="match status" value="1"/>
</dbReference>
<dbReference type="InterPro" id="IPR005828">
    <property type="entry name" value="MFS_sugar_transport-like"/>
</dbReference>
<dbReference type="InterPro" id="IPR020846">
    <property type="entry name" value="MFS_dom"/>
</dbReference>
<dbReference type="GO" id="GO:0005351">
    <property type="term" value="F:carbohydrate:proton symporter activity"/>
    <property type="evidence" value="ECO:0007669"/>
    <property type="project" value="TreeGrafter"/>
</dbReference>
<feature type="transmembrane region" description="Helical" evidence="8">
    <location>
        <begin position="110"/>
        <end position="127"/>
    </location>
</feature>
<feature type="transmembrane region" description="Helical" evidence="8">
    <location>
        <begin position="166"/>
        <end position="193"/>
    </location>
</feature>
<evidence type="ECO:0000256" key="4">
    <source>
        <dbReference type="ARBA" id="ARBA00022692"/>
    </source>
</evidence>
<dbReference type="Proteomes" id="UP000770015">
    <property type="component" value="Unassembled WGS sequence"/>
</dbReference>
<feature type="transmembrane region" description="Helical" evidence="8">
    <location>
        <begin position="363"/>
        <end position="385"/>
    </location>
</feature>
<name>A0A9P8V6R3_9PEZI</name>
<dbReference type="EMBL" id="JAGSXJ010000022">
    <property type="protein sequence ID" value="KAH6677800.1"/>
    <property type="molecule type" value="Genomic_DNA"/>
</dbReference>